<evidence type="ECO:0000313" key="1">
    <source>
        <dbReference type="EMBL" id="KAK7430468.1"/>
    </source>
</evidence>
<dbReference type="EMBL" id="JAZAVK010000019">
    <property type="protein sequence ID" value="KAK7430468.1"/>
    <property type="molecule type" value="Genomic_DNA"/>
</dbReference>
<name>A0ABR1IA41_9HYPO</name>
<accession>A0ABR1IA41</accession>
<dbReference type="SUPFAM" id="SSF52540">
    <property type="entry name" value="P-loop containing nucleoside triphosphate hydrolases"/>
    <property type="match status" value="1"/>
</dbReference>
<dbReference type="InterPro" id="IPR027417">
    <property type="entry name" value="P-loop_NTPase"/>
</dbReference>
<sequence length="178" mass="20153">MKIALRFIYDHLDEYPVMLWMQADTQQKLAESYTNAAKRLHLEPRDSQKDSNTVATVLKTWLSECDVRWLLVVDNTDDLKVLRPFWPPGNKGAIIISRNPAAKRIADLGILIPPLTPDEGETLFVTLLTSRGSDHHSVDTHNKERVSEIIKELGICFLRPKLDVLLIRGSGYLPLAVV</sequence>
<keyword evidence="2" id="KW-1185">Reference proteome</keyword>
<dbReference type="Proteomes" id="UP001498421">
    <property type="component" value="Unassembled WGS sequence"/>
</dbReference>
<comment type="caution">
    <text evidence="1">The sequence shown here is derived from an EMBL/GenBank/DDBJ whole genome shotgun (WGS) entry which is preliminary data.</text>
</comment>
<proteinExistence type="predicted"/>
<organism evidence="1 2">
    <name type="scientific">Neonectria magnoliae</name>
    <dbReference type="NCBI Taxonomy" id="2732573"/>
    <lineage>
        <taxon>Eukaryota</taxon>
        <taxon>Fungi</taxon>
        <taxon>Dikarya</taxon>
        <taxon>Ascomycota</taxon>
        <taxon>Pezizomycotina</taxon>
        <taxon>Sordariomycetes</taxon>
        <taxon>Hypocreomycetidae</taxon>
        <taxon>Hypocreales</taxon>
        <taxon>Nectriaceae</taxon>
        <taxon>Neonectria</taxon>
    </lineage>
</organism>
<protein>
    <recommendedName>
        <fullName evidence="3">NB-ARC domain-containing protein</fullName>
    </recommendedName>
</protein>
<evidence type="ECO:0000313" key="2">
    <source>
        <dbReference type="Proteomes" id="UP001498421"/>
    </source>
</evidence>
<evidence type="ECO:0008006" key="3">
    <source>
        <dbReference type="Google" id="ProtNLM"/>
    </source>
</evidence>
<dbReference type="Gene3D" id="3.40.50.300">
    <property type="entry name" value="P-loop containing nucleotide triphosphate hydrolases"/>
    <property type="match status" value="1"/>
</dbReference>
<gene>
    <name evidence="1" type="ORF">QQZ08_002987</name>
</gene>
<reference evidence="1 2" key="1">
    <citation type="journal article" date="2025" name="Microbiol. Resour. Announc.">
        <title>Draft genome sequences for Neonectria magnoliae and Neonectria punicea, canker pathogens of Liriodendron tulipifera and Acer saccharum in West Virginia.</title>
        <authorList>
            <person name="Petronek H.M."/>
            <person name="Kasson M.T."/>
            <person name="Metheny A.M."/>
            <person name="Stauder C.M."/>
            <person name="Lovett B."/>
            <person name="Lynch S.C."/>
            <person name="Garnas J.R."/>
            <person name="Kasson L.R."/>
            <person name="Stajich J.E."/>
        </authorList>
    </citation>
    <scope>NUCLEOTIDE SEQUENCE [LARGE SCALE GENOMIC DNA]</scope>
    <source>
        <strain evidence="1 2">NRRL 64651</strain>
    </source>
</reference>